<proteinExistence type="predicted"/>
<dbReference type="AlphaFoldDB" id="A0A978VT38"/>
<reference evidence="1" key="1">
    <citation type="journal article" date="2021" name="Front. Plant Sci.">
        <title>Chromosome-Scale Genome Assembly for Chinese Sour Jujube and Insights Into Its Genome Evolution and Domestication Signature.</title>
        <authorList>
            <person name="Shen L.-Y."/>
            <person name="Luo H."/>
            <person name="Wang X.-L."/>
            <person name="Wang X.-M."/>
            <person name="Qiu X.-J."/>
            <person name="Liu H."/>
            <person name="Zhou S.-S."/>
            <person name="Jia K.-H."/>
            <person name="Nie S."/>
            <person name="Bao Y.-T."/>
            <person name="Zhang R.-G."/>
            <person name="Yun Q.-Z."/>
            <person name="Chai Y.-H."/>
            <person name="Lu J.-Y."/>
            <person name="Li Y."/>
            <person name="Zhao S.-W."/>
            <person name="Mao J.-F."/>
            <person name="Jia S.-G."/>
            <person name="Mao Y.-M."/>
        </authorList>
    </citation>
    <scope>NUCLEOTIDE SEQUENCE</scope>
    <source>
        <strain evidence="1">AT0</strain>
        <tissue evidence="1">Leaf</tissue>
    </source>
</reference>
<comment type="caution">
    <text evidence="1">The sequence shown here is derived from an EMBL/GenBank/DDBJ whole genome shotgun (WGS) entry which is preliminary data.</text>
</comment>
<dbReference type="GO" id="GO:0003723">
    <property type="term" value="F:RNA binding"/>
    <property type="evidence" value="ECO:0007669"/>
    <property type="project" value="InterPro"/>
</dbReference>
<dbReference type="EMBL" id="JAEACU010000002">
    <property type="protein sequence ID" value="KAH7541983.1"/>
    <property type="molecule type" value="Genomic_DNA"/>
</dbReference>
<dbReference type="SUPFAM" id="SSF54791">
    <property type="entry name" value="Eukaryotic type KH-domain (KH-domain type I)"/>
    <property type="match status" value="1"/>
</dbReference>
<sequence>MDSSELVSILNLQKEIFEGQVHKPEQHTIENDENSSSLEGQEWSYTPLETRQNICRIANAIRVLSTFGFNITVDVIMEIVNLSSCPEFHVLVAEKETVQQSLTKNKI</sequence>
<evidence type="ECO:0000313" key="1">
    <source>
        <dbReference type="EMBL" id="KAH7541983.1"/>
    </source>
</evidence>
<evidence type="ECO:0000313" key="2">
    <source>
        <dbReference type="Proteomes" id="UP000813462"/>
    </source>
</evidence>
<dbReference type="Proteomes" id="UP000813462">
    <property type="component" value="Unassembled WGS sequence"/>
</dbReference>
<accession>A0A978VT38</accession>
<dbReference type="InterPro" id="IPR036612">
    <property type="entry name" value="KH_dom_type_1_sf"/>
</dbReference>
<organism evidence="1 2">
    <name type="scientific">Ziziphus jujuba var. spinosa</name>
    <dbReference type="NCBI Taxonomy" id="714518"/>
    <lineage>
        <taxon>Eukaryota</taxon>
        <taxon>Viridiplantae</taxon>
        <taxon>Streptophyta</taxon>
        <taxon>Embryophyta</taxon>
        <taxon>Tracheophyta</taxon>
        <taxon>Spermatophyta</taxon>
        <taxon>Magnoliopsida</taxon>
        <taxon>eudicotyledons</taxon>
        <taxon>Gunneridae</taxon>
        <taxon>Pentapetalae</taxon>
        <taxon>rosids</taxon>
        <taxon>fabids</taxon>
        <taxon>Rosales</taxon>
        <taxon>Rhamnaceae</taxon>
        <taxon>Paliureae</taxon>
        <taxon>Ziziphus</taxon>
    </lineage>
</organism>
<protein>
    <submittedName>
        <fullName evidence="1">Uncharacterized protein</fullName>
    </submittedName>
</protein>
<gene>
    <name evidence="1" type="ORF">FEM48_Zijuj02G0025100</name>
</gene>
<name>A0A978VT38_ZIZJJ</name>